<gene>
    <name evidence="2" type="ORF">A3A08_02620</name>
</gene>
<name>A0A1G2ECZ6_9BACT</name>
<dbReference type="PROSITE" id="PS51186">
    <property type="entry name" value="GNAT"/>
    <property type="match status" value="1"/>
</dbReference>
<organism evidence="2 3">
    <name type="scientific">Candidatus Nealsonbacteria bacterium RIFCSPLOWO2_01_FULL_41_9</name>
    <dbReference type="NCBI Taxonomy" id="1801671"/>
    <lineage>
        <taxon>Bacteria</taxon>
        <taxon>Candidatus Nealsoniibacteriota</taxon>
    </lineage>
</organism>
<reference evidence="2 3" key="1">
    <citation type="journal article" date="2016" name="Nat. Commun.">
        <title>Thousands of microbial genomes shed light on interconnected biogeochemical processes in an aquifer system.</title>
        <authorList>
            <person name="Anantharaman K."/>
            <person name="Brown C.T."/>
            <person name="Hug L.A."/>
            <person name="Sharon I."/>
            <person name="Castelle C.J."/>
            <person name="Probst A.J."/>
            <person name="Thomas B.C."/>
            <person name="Singh A."/>
            <person name="Wilkins M.J."/>
            <person name="Karaoz U."/>
            <person name="Brodie E.L."/>
            <person name="Williams K.H."/>
            <person name="Hubbard S.S."/>
            <person name="Banfield J.F."/>
        </authorList>
    </citation>
    <scope>NUCLEOTIDE SEQUENCE [LARGE SCALE GENOMIC DNA]</scope>
</reference>
<proteinExistence type="predicted"/>
<dbReference type="Proteomes" id="UP000176406">
    <property type="component" value="Unassembled WGS sequence"/>
</dbReference>
<accession>A0A1G2ECZ6</accession>
<evidence type="ECO:0000313" key="2">
    <source>
        <dbReference type="EMBL" id="OGZ23018.1"/>
    </source>
</evidence>
<dbReference type="Pfam" id="PF00583">
    <property type="entry name" value="Acetyltransf_1"/>
    <property type="match status" value="1"/>
</dbReference>
<comment type="caution">
    <text evidence="2">The sequence shown here is derived from an EMBL/GenBank/DDBJ whole genome shotgun (WGS) entry which is preliminary data.</text>
</comment>
<evidence type="ECO:0000259" key="1">
    <source>
        <dbReference type="PROSITE" id="PS51186"/>
    </source>
</evidence>
<evidence type="ECO:0000313" key="3">
    <source>
        <dbReference type="Proteomes" id="UP000176406"/>
    </source>
</evidence>
<protein>
    <recommendedName>
        <fullName evidence="1">N-acetyltransferase domain-containing protein</fullName>
    </recommendedName>
</protein>
<dbReference type="EMBL" id="MHMG01000028">
    <property type="protein sequence ID" value="OGZ23018.1"/>
    <property type="molecule type" value="Genomic_DNA"/>
</dbReference>
<dbReference type="InterPro" id="IPR016181">
    <property type="entry name" value="Acyl_CoA_acyltransferase"/>
</dbReference>
<dbReference type="AlphaFoldDB" id="A0A1G2ECZ6"/>
<dbReference type="CDD" id="cd04301">
    <property type="entry name" value="NAT_SF"/>
    <property type="match status" value="1"/>
</dbReference>
<dbReference type="InterPro" id="IPR000182">
    <property type="entry name" value="GNAT_dom"/>
</dbReference>
<dbReference type="GO" id="GO:0016747">
    <property type="term" value="F:acyltransferase activity, transferring groups other than amino-acyl groups"/>
    <property type="evidence" value="ECO:0007669"/>
    <property type="project" value="InterPro"/>
</dbReference>
<dbReference type="SUPFAM" id="SSF55729">
    <property type="entry name" value="Acyl-CoA N-acyltransferases (Nat)"/>
    <property type="match status" value="1"/>
</dbReference>
<sequence length="164" mass="19086">MAEVKILDNFIFRKADIKDLKDIRRLDQELFKKEYREFDKSLDLNWEGREGGKYFKKRILSKNNFVEVVESGNKIIGYLCGGLSKGLYYRKKARYAELENMLIEEKFRGGGLGTKLAKDFIDWCVNKKIDYVNVSASAENKPSVGFYRSLGFKDCDLILRIKLS</sequence>
<dbReference type="Gene3D" id="3.40.630.30">
    <property type="match status" value="1"/>
</dbReference>
<dbReference type="PANTHER" id="PTHR43072">
    <property type="entry name" value="N-ACETYLTRANSFERASE"/>
    <property type="match status" value="1"/>
</dbReference>
<feature type="domain" description="N-acetyltransferase" evidence="1">
    <location>
        <begin position="10"/>
        <end position="164"/>
    </location>
</feature>